<gene>
    <name evidence="1" type="ORF">Rrhod_2454</name>
</gene>
<protein>
    <submittedName>
        <fullName evidence="1">Uncharacterized protein</fullName>
    </submittedName>
</protein>
<dbReference type="EMBL" id="APMY01000075">
    <property type="protein sequence ID" value="EOM76088.1"/>
    <property type="molecule type" value="Genomic_DNA"/>
</dbReference>
<reference evidence="1 2" key="1">
    <citation type="journal article" date="2013" name="Genome Announc.">
        <title>Draft Genome Sequence of Rhodococcus rhodnii Strain LMG5362, a Symbiont of Rhodnius prolixus (Hemiptera, Reduviidae, Triatominae), the Principle Vector of Trypanosoma cruzi.</title>
        <authorList>
            <person name="Pachebat J.A."/>
            <person name="van Keulen G."/>
            <person name="Whitten M.M."/>
            <person name="Girdwood S."/>
            <person name="Del Sol R."/>
            <person name="Dyson P.J."/>
            <person name="Facey P.D."/>
        </authorList>
    </citation>
    <scope>NUCLEOTIDE SEQUENCE [LARGE SCALE GENOMIC DNA]</scope>
    <source>
        <strain evidence="1 2">LMG 5362</strain>
    </source>
</reference>
<sequence length="37" mass="4103">MVAVVVLTAVVTSFVMDVFYAMPDWLAPIWDSVVWGS</sequence>
<accession>R7WLA8</accession>
<evidence type="ECO:0000313" key="1">
    <source>
        <dbReference type="EMBL" id="EOM76088.1"/>
    </source>
</evidence>
<name>R7WLA8_9NOCA</name>
<proteinExistence type="predicted"/>
<dbReference type="Proteomes" id="UP000013525">
    <property type="component" value="Unassembled WGS sequence"/>
</dbReference>
<dbReference type="AlphaFoldDB" id="R7WLA8"/>
<keyword evidence="2" id="KW-1185">Reference proteome</keyword>
<evidence type="ECO:0000313" key="2">
    <source>
        <dbReference type="Proteomes" id="UP000013525"/>
    </source>
</evidence>
<organism evidence="1 2">
    <name type="scientific">Rhodococcus rhodnii LMG 5362</name>
    <dbReference type="NCBI Taxonomy" id="1273125"/>
    <lineage>
        <taxon>Bacteria</taxon>
        <taxon>Bacillati</taxon>
        <taxon>Actinomycetota</taxon>
        <taxon>Actinomycetes</taxon>
        <taxon>Mycobacteriales</taxon>
        <taxon>Nocardiaceae</taxon>
        <taxon>Rhodococcus</taxon>
    </lineage>
</organism>
<comment type="caution">
    <text evidence="1">The sequence shown here is derived from an EMBL/GenBank/DDBJ whole genome shotgun (WGS) entry which is preliminary data.</text>
</comment>